<name>A0AAE8MT73_9PEZI</name>
<comment type="caution">
    <text evidence="6">The sequence shown here is derived from an EMBL/GenBank/DDBJ whole genome shotgun (WGS) entry which is preliminary data.</text>
</comment>
<dbReference type="InterPro" id="IPR036318">
    <property type="entry name" value="FAD-bd_PCMH-like_sf"/>
</dbReference>
<evidence type="ECO:0000256" key="4">
    <source>
        <dbReference type="ARBA" id="ARBA00023002"/>
    </source>
</evidence>
<dbReference type="AlphaFoldDB" id="A0AAE8MT73"/>
<comment type="similarity">
    <text evidence="1">Belongs to the oxygen-dependent FAD-linked oxidoreductase family.</text>
</comment>
<dbReference type="Pfam" id="PF01565">
    <property type="entry name" value="FAD_binding_4"/>
    <property type="match status" value="1"/>
</dbReference>
<evidence type="ECO:0000256" key="1">
    <source>
        <dbReference type="ARBA" id="ARBA00005466"/>
    </source>
</evidence>
<organism evidence="6 7">
    <name type="scientific">Cephalotrichum gorgonifer</name>
    <dbReference type="NCBI Taxonomy" id="2041049"/>
    <lineage>
        <taxon>Eukaryota</taxon>
        <taxon>Fungi</taxon>
        <taxon>Dikarya</taxon>
        <taxon>Ascomycota</taxon>
        <taxon>Pezizomycotina</taxon>
        <taxon>Sordariomycetes</taxon>
        <taxon>Hypocreomycetidae</taxon>
        <taxon>Microascales</taxon>
        <taxon>Microascaceae</taxon>
        <taxon>Cephalotrichum</taxon>
    </lineage>
</organism>
<evidence type="ECO:0000313" key="6">
    <source>
        <dbReference type="EMBL" id="SPN99250.1"/>
    </source>
</evidence>
<reference evidence="6" key="1">
    <citation type="submission" date="2018-03" db="EMBL/GenBank/DDBJ databases">
        <authorList>
            <person name="Guldener U."/>
        </authorList>
    </citation>
    <scope>NUCLEOTIDE SEQUENCE</scope>
</reference>
<keyword evidence="2" id="KW-0285">Flavoprotein</keyword>
<keyword evidence="7" id="KW-1185">Reference proteome</keyword>
<gene>
    <name evidence="6" type="ORF">DNG_02287</name>
</gene>
<dbReference type="InterPro" id="IPR016166">
    <property type="entry name" value="FAD-bd_PCMH"/>
</dbReference>
<evidence type="ECO:0000313" key="7">
    <source>
        <dbReference type="Proteomes" id="UP001187682"/>
    </source>
</evidence>
<dbReference type="PROSITE" id="PS51387">
    <property type="entry name" value="FAD_PCMH"/>
    <property type="match status" value="1"/>
</dbReference>
<dbReference type="GO" id="GO:0071949">
    <property type="term" value="F:FAD binding"/>
    <property type="evidence" value="ECO:0007669"/>
    <property type="project" value="InterPro"/>
</dbReference>
<dbReference type="EMBL" id="ONZQ02000002">
    <property type="protein sequence ID" value="SPN99250.1"/>
    <property type="molecule type" value="Genomic_DNA"/>
</dbReference>
<dbReference type="GO" id="GO:0016491">
    <property type="term" value="F:oxidoreductase activity"/>
    <property type="evidence" value="ECO:0007669"/>
    <property type="project" value="UniProtKB-KW"/>
</dbReference>
<dbReference type="Gene3D" id="3.30.465.10">
    <property type="match status" value="2"/>
</dbReference>
<dbReference type="PANTHER" id="PTHR42973">
    <property type="entry name" value="BINDING OXIDOREDUCTASE, PUTATIVE (AFU_ORTHOLOGUE AFUA_1G17690)-RELATED"/>
    <property type="match status" value="1"/>
</dbReference>
<evidence type="ECO:0000256" key="2">
    <source>
        <dbReference type="ARBA" id="ARBA00022630"/>
    </source>
</evidence>
<dbReference type="Proteomes" id="UP001187682">
    <property type="component" value="Unassembled WGS sequence"/>
</dbReference>
<proteinExistence type="inferred from homology"/>
<accession>A0AAE8MT73</accession>
<feature type="domain" description="FAD-binding PCMH-type" evidence="5">
    <location>
        <begin position="47"/>
        <end position="225"/>
    </location>
</feature>
<dbReference type="InterPro" id="IPR050416">
    <property type="entry name" value="FAD-linked_Oxidoreductase"/>
</dbReference>
<dbReference type="Gene3D" id="3.40.462.20">
    <property type="match status" value="1"/>
</dbReference>
<dbReference type="PANTHER" id="PTHR42973:SF54">
    <property type="entry name" value="FAD-BINDING PCMH-TYPE DOMAIN-CONTAINING PROTEIN"/>
    <property type="match status" value="1"/>
</dbReference>
<evidence type="ECO:0000259" key="5">
    <source>
        <dbReference type="PROSITE" id="PS51387"/>
    </source>
</evidence>
<dbReference type="InterPro" id="IPR006094">
    <property type="entry name" value="Oxid_FAD_bind_N"/>
</dbReference>
<evidence type="ECO:0000256" key="3">
    <source>
        <dbReference type="ARBA" id="ARBA00022827"/>
    </source>
</evidence>
<sequence length="426" mass="45412">MSTDSVATESAAAASNLLRAAFPGRDLTHHDDMGFEAEVRKPWSQTCWIPSTAYVSLATSQEVADALAIIQKTGSKFAIRGGGHNPNAGFNSIENGVVLDLSRLKSKTLEEDGVAHIGAGNTWGEVVLADGSQVSANAETNSDLFWALKGGGTNFGVVTRFDIATYPLIKTQYTISLYDGSDMSPIINTSTEVHKAMEADSNIGFFVNFRSGIVVVGLLYADTPAEPPNVFDAFSKLPSLQANVVPTTNGTILSLAKAMARPEDTLRRAISTVTTEPSKELYEGINKIFQEVTRGLPDAVQIHYTAQPVGPSCVEAGIGQGGNPLGLKKVMQDWWVFTAEWAGEDNDAVASKALSELSKGTRRLARELGLLLEYVSSTFAGAPDDVLGSYGAENVKGLRTVAAKYDPDGVFQSLQNGGFLLRNLVV</sequence>
<keyword evidence="4" id="KW-0560">Oxidoreductase</keyword>
<dbReference type="SUPFAM" id="SSF56176">
    <property type="entry name" value="FAD-binding/transporter-associated domain-like"/>
    <property type="match status" value="1"/>
</dbReference>
<protein>
    <recommendedName>
        <fullName evidence="5">FAD-binding PCMH-type domain-containing protein</fullName>
    </recommendedName>
</protein>
<dbReference type="InterPro" id="IPR016169">
    <property type="entry name" value="FAD-bd_PCMH_sub2"/>
</dbReference>
<keyword evidence="3" id="KW-0274">FAD</keyword>